<proteinExistence type="predicted"/>
<feature type="transmembrane region" description="Helical" evidence="1">
    <location>
        <begin position="94"/>
        <end position="114"/>
    </location>
</feature>
<keyword evidence="3" id="KW-1185">Reference proteome</keyword>
<keyword evidence="1" id="KW-0472">Membrane</keyword>
<keyword evidence="1" id="KW-0812">Transmembrane</keyword>
<dbReference type="RefSeq" id="WP_386116720.1">
    <property type="nucleotide sequence ID" value="NZ_JBHTKM010000063.1"/>
</dbReference>
<name>A0ABW3KQU9_9FLAO</name>
<organism evidence="2 3">
    <name type="scientific">Winogradskyella rapida</name>
    <dbReference type="NCBI Taxonomy" id="549701"/>
    <lineage>
        <taxon>Bacteria</taxon>
        <taxon>Pseudomonadati</taxon>
        <taxon>Bacteroidota</taxon>
        <taxon>Flavobacteriia</taxon>
        <taxon>Flavobacteriales</taxon>
        <taxon>Flavobacteriaceae</taxon>
        <taxon>Winogradskyella</taxon>
    </lineage>
</organism>
<dbReference type="EMBL" id="JBHTKM010000063">
    <property type="protein sequence ID" value="MFD1016186.1"/>
    <property type="molecule type" value="Genomic_DNA"/>
</dbReference>
<dbReference type="Proteomes" id="UP001597086">
    <property type="component" value="Unassembled WGS sequence"/>
</dbReference>
<evidence type="ECO:0000256" key="1">
    <source>
        <dbReference type="SAM" id="Phobius"/>
    </source>
</evidence>
<evidence type="ECO:0000313" key="3">
    <source>
        <dbReference type="Proteomes" id="UP001597086"/>
    </source>
</evidence>
<feature type="transmembrane region" description="Helical" evidence="1">
    <location>
        <begin position="32"/>
        <end position="52"/>
    </location>
</feature>
<gene>
    <name evidence="2" type="ORF">ACFQ13_09670</name>
</gene>
<sequence length="123" mass="14126">MTDSLLSLLLIIVLCGHFVGLILGYKRRKTTLTLAYVNAIFVVLSFVFWAITSWNNNLYNIAIYEGLLICFEACILSFALYSIKGFEDKTYVKIINSIGFGIHVLAIMAMLYYIRLFKFDQLF</sequence>
<protein>
    <submittedName>
        <fullName evidence="2">Uncharacterized protein</fullName>
    </submittedName>
</protein>
<evidence type="ECO:0000313" key="2">
    <source>
        <dbReference type="EMBL" id="MFD1016186.1"/>
    </source>
</evidence>
<accession>A0ABW3KQU9</accession>
<reference evidence="3" key="1">
    <citation type="journal article" date="2019" name="Int. J. Syst. Evol. Microbiol.">
        <title>The Global Catalogue of Microorganisms (GCM) 10K type strain sequencing project: providing services to taxonomists for standard genome sequencing and annotation.</title>
        <authorList>
            <consortium name="The Broad Institute Genomics Platform"/>
            <consortium name="The Broad Institute Genome Sequencing Center for Infectious Disease"/>
            <person name="Wu L."/>
            <person name="Ma J."/>
        </authorList>
    </citation>
    <scope>NUCLEOTIDE SEQUENCE [LARGE SCALE GENOMIC DNA]</scope>
    <source>
        <strain evidence="3">CCUG 56098</strain>
    </source>
</reference>
<comment type="caution">
    <text evidence="2">The sequence shown here is derived from an EMBL/GenBank/DDBJ whole genome shotgun (WGS) entry which is preliminary data.</text>
</comment>
<keyword evidence="1" id="KW-1133">Transmembrane helix</keyword>
<feature type="transmembrane region" description="Helical" evidence="1">
    <location>
        <begin position="58"/>
        <end position="82"/>
    </location>
</feature>
<feature type="transmembrane region" description="Helical" evidence="1">
    <location>
        <begin position="6"/>
        <end position="25"/>
    </location>
</feature>